<dbReference type="Proteomes" id="UP001152888">
    <property type="component" value="Unassembled WGS sequence"/>
</dbReference>
<comment type="caution">
    <text evidence="9">The sequence shown here is derived from an EMBL/GenBank/DDBJ whole genome shotgun (WGS) entry which is preliminary data.</text>
</comment>
<dbReference type="OrthoDB" id="5835618at2759"/>
<keyword evidence="4" id="KW-0496">Mitochondrion</keyword>
<dbReference type="GO" id="GO:0005840">
    <property type="term" value="C:ribosome"/>
    <property type="evidence" value="ECO:0007669"/>
    <property type="project" value="UniProtKB-KW"/>
</dbReference>
<evidence type="ECO:0000256" key="5">
    <source>
        <dbReference type="ARBA" id="ARBA00023274"/>
    </source>
</evidence>
<dbReference type="GO" id="GO:0005739">
    <property type="term" value="C:mitochondrion"/>
    <property type="evidence" value="ECO:0007669"/>
    <property type="project" value="UniProtKB-SubCell"/>
</dbReference>
<gene>
    <name evidence="9" type="ORF">ACAOBT_LOCUS1638</name>
</gene>
<evidence type="ECO:0000256" key="8">
    <source>
        <dbReference type="ARBA" id="ARBA00041617"/>
    </source>
</evidence>
<evidence type="ECO:0000256" key="6">
    <source>
        <dbReference type="ARBA" id="ARBA00037985"/>
    </source>
</evidence>
<keyword evidence="5" id="KW-0687">Ribonucleoprotein</keyword>
<evidence type="ECO:0000256" key="3">
    <source>
        <dbReference type="ARBA" id="ARBA00022980"/>
    </source>
</evidence>
<dbReference type="GO" id="GO:0003735">
    <property type="term" value="F:structural constituent of ribosome"/>
    <property type="evidence" value="ECO:0007669"/>
    <property type="project" value="InterPro"/>
</dbReference>
<sequence>MRIDHKSKNIMFGRNRIFLDIRTAFCSPLPNYHLQTTSNTPPNDLEMGKSWAMRLSPVLFRQHIGWHFEKHWRVQGKRKPVNTGVEKNLIRAGLQVIKPEDILKEKRTFEKVDVIGFKDKPQPLNATHPDWHDQVLLTFRDNNVLVEGLPQAQVLTNTLREELSSSQEASDVPEDVNQHIRTIILNSHLFDAEQKKLPKLKDPERPAWNFPRVYGVTQERRNKLIISKLLQLLESKNPDLSKDRYLYRDLWFSLPFQRNSDQIQLTLTADAVLASAKPLSPVSLEPTENLELPNIFPFEPTVTLNKENIYKLQNIYPIKSSLKKNCPHTVFVHYDGEIVKNLFEEEVTETQIFGRTLMKGFTVAASYARSKYGDLVKKLPEPITLQVVQTNGKFFHFGIFQLNTLDLDNGSVKNLWYQGPLQYLFEDCCYKLGKPVLEGYNNDVVKQLYAFYCNT</sequence>
<comment type="subcellular location">
    <subcellularLocation>
        <location evidence="1">Mitochondrion</location>
    </subcellularLocation>
</comment>
<comment type="similarity">
    <text evidence="6">Belongs to the mitochondrion-specific ribosomal protein mL37 family.</text>
</comment>
<proteinExistence type="inferred from homology"/>
<evidence type="ECO:0000256" key="2">
    <source>
        <dbReference type="ARBA" id="ARBA00022946"/>
    </source>
</evidence>
<evidence type="ECO:0000256" key="7">
    <source>
        <dbReference type="ARBA" id="ARBA00039442"/>
    </source>
</evidence>
<keyword evidence="10" id="KW-1185">Reference proteome</keyword>
<keyword evidence="3" id="KW-0689">Ribosomal protein</keyword>
<keyword evidence="2" id="KW-0809">Transit peptide</keyword>
<dbReference type="Pfam" id="PF07147">
    <property type="entry name" value="PDCD9"/>
    <property type="match status" value="1"/>
</dbReference>
<accession>A0A9P0JN90</accession>
<dbReference type="PANTHER" id="PTHR15889">
    <property type="entry name" value="MITOCHONDRIAL RIBOSOMAL PROTEIN L37"/>
    <property type="match status" value="1"/>
</dbReference>
<evidence type="ECO:0000256" key="4">
    <source>
        <dbReference type="ARBA" id="ARBA00023128"/>
    </source>
</evidence>
<dbReference type="AlphaFoldDB" id="A0A9P0JN90"/>
<organism evidence="9 10">
    <name type="scientific">Acanthoscelides obtectus</name>
    <name type="common">Bean weevil</name>
    <name type="synonym">Bruchus obtectus</name>
    <dbReference type="NCBI Taxonomy" id="200917"/>
    <lineage>
        <taxon>Eukaryota</taxon>
        <taxon>Metazoa</taxon>
        <taxon>Ecdysozoa</taxon>
        <taxon>Arthropoda</taxon>
        <taxon>Hexapoda</taxon>
        <taxon>Insecta</taxon>
        <taxon>Pterygota</taxon>
        <taxon>Neoptera</taxon>
        <taxon>Endopterygota</taxon>
        <taxon>Coleoptera</taxon>
        <taxon>Polyphaga</taxon>
        <taxon>Cucujiformia</taxon>
        <taxon>Chrysomeloidea</taxon>
        <taxon>Chrysomelidae</taxon>
        <taxon>Bruchinae</taxon>
        <taxon>Bruchini</taxon>
        <taxon>Acanthoscelides</taxon>
    </lineage>
</organism>
<evidence type="ECO:0000313" key="10">
    <source>
        <dbReference type="Proteomes" id="UP001152888"/>
    </source>
</evidence>
<name>A0A9P0JN90_ACAOB</name>
<dbReference type="InterPro" id="IPR010793">
    <property type="entry name" value="Ribosomal_mL37/mL65"/>
</dbReference>
<dbReference type="GO" id="GO:1990904">
    <property type="term" value="C:ribonucleoprotein complex"/>
    <property type="evidence" value="ECO:0007669"/>
    <property type="project" value="UniProtKB-KW"/>
</dbReference>
<evidence type="ECO:0000313" key="9">
    <source>
        <dbReference type="EMBL" id="CAH1956578.1"/>
    </source>
</evidence>
<evidence type="ECO:0000256" key="1">
    <source>
        <dbReference type="ARBA" id="ARBA00004173"/>
    </source>
</evidence>
<dbReference type="EMBL" id="CAKOFQ010006666">
    <property type="protein sequence ID" value="CAH1956578.1"/>
    <property type="molecule type" value="Genomic_DNA"/>
</dbReference>
<dbReference type="PANTHER" id="PTHR15889:SF2">
    <property type="entry name" value="LARGE RIBOSOMAL SUBUNIT PROTEIN ML37"/>
    <property type="match status" value="1"/>
</dbReference>
<dbReference type="GO" id="GO:0006412">
    <property type="term" value="P:translation"/>
    <property type="evidence" value="ECO:0007669"/>
    <property type="project" value="InterPro"/>
</dbReference>
<reference evidence="9" key="1">
    <citation type="submission" date="2022-03" db="EMBL/GenBank/DDBJ databases">
        <authorList>
            <person name="Sayadi A."/>
        </authorList>
    </citation>
    <scope>NUCLEOTIDE SEQUENCE</scope>
</reference>
<protein>
    <recommendedName>
        <fullName evidence="7">Large ribosomal subunit protein mL37</fullName>
    </recommendedName>
    <alternativeName>
        <fullName evidence="8">39S ribosomal protein L37, mitochondrial</fullName>
    </alternativeName>
</protein>
<dbReference type="InterPro" id="IPR052482">
    <property type="entry name" value="mtLSU_mL37"/>
</dbReference>